<accession>A0A816GBT0</accession>
<keyword evidence="5" id="KW-1185">Reference proteome</keyword>
<dbReference type="Gene3D" id="3.30.300.30">
    <property type="match status" value="1"/>
</dbReference>
<dbReference type="GO" id="GO:0031177">
    <property type="term" value="F:phosphopantetheine binding"/>
    <property type="evidence" value="ECO:0007669"/>
    <property type="project" value="TreeGrafter"/>
</dbReference>
<dbReference type="Proteomes" id="UP000663832">
    <property type="component" value="Unassembled WGS sequence"/>
</dbReference>
<name>A0A816GBT0_9BILA</name>
<dbReference type="Gene3D" id="3.40.50.12780">
    <property type="entry name" value="N-terminal domain of ligase-like"/>
    <property type="match status" value="1"/>
</dbReference>
<dbReference type="EMBL" id="CAJNOM010006774">
    <property type="protein sequence ID" value="CAF1672160.1"/>
    <property type="molecule type" value="Genomic_DNA"/>
</dbReference>
<feature type="domain" description="AMP-binding enzyme C-terminal" evidence="2">
    <location>
        <begin position="567"/>
        <end position="635"/>
    </location>
</feature>
<dbReference type="InterPro" id="IPR000873">
    <property type="entry name" value="AMP-dep_synth/lig_dom"/>
</dbReference>
<dbReference type="SUPFAM" id="SSF56801">
    <property type="entry name" value="Acetyl-CoA synthetase-like"/>
    <property type="match status" value="1"/>
</dbReference>
<dbReference type="Pfam" id="PF13193">
    <property type="entry name" value="AMP-binding_C"/>
    <property type="match status" value="1"/>
</dbReference>
<dbReference type="GO" id="GO:0043041">
    <property type="term" value="P:amino acid activation for nonribosomal peptide biosynthetic process"/>
    <property type="evidence" value="ECO:0007669"/>
    <property type="project" value="TreeGrafter"/>
</dbReference>
<evidence type="ECO:0000313" key="5">
    <source>
        <dbReference type="Proteomes" id="UP000663832"/>
    </source>
</evidence>
<dbReference type="InterPro" id="IPR025110">
    <property type="entry name" value="AMP-bd_C"/>
</dbReference>
<dbReference type="Pfam" id="PF00501">
    <property type="entry name" value="AMP-binding"/>
    <property type="match status" value="1"/>
</dbReference>
<feature type="domain" description="AMP-dependent synthetase/ligase" evidence="1">
    <location>
        <begin position="162"/>
        <end position="513"/>
    </location>
</feature>
<dbReference type="InterPro" id="IPR045851">
    <property type="entry name" value="AMP-bd_C_sf"/>
</dbReference>
<dbReference type="PANTHER" id="PTHR45527:SF1">
    <property type="entry name" value="FATTY ACID SYNTHASE"/>
    <property type="match status" value="1"/>
</dbReference>
<gene>
    <name evidence="3" type="ORF">BJG266_LOCUS48380</name>
    <name evidence="4" type="ORF">QVE165_LOCUS65446</name>
</gene>
<dbReference type="GO" id="GO:0044550">
    <property type="term" value="P:secondary metabolite biosynthetic process"/>
    <property type="evidence" value="ECO:0007669"/>
    <property type="project" value="TreeGrafter"/>
</dbReference>
<reference evidence="4" key="1">
    <citation type="submission" date="2021-02" db="EMBL/GenBank/DDBJ databases">
        <authorList>
            <person name="Nowell W R."/>
        </authorList>
    </citation>
    <scope>NUCLEOTIDE SEQUENCE</scope>
</reference>
<dbReference type="PANTHER" id="PTHR45527">
    <property type="entry name" value="NONRIBOSOMAL PEPTIDE SYNTHETASE"/>
    <property type="match status" value="1"/>
</dbReference>
<protein>
    <recommendedName>
        <fullName evidence="6">AMP-dependent synthetase/ligase domain-containing protein</fullName>
    </recommendedName>
</protein>
<organism evidence="4 5">
    <name type="scientific">Adineta steineri</name>
    <dbReference type="NCBI Taxonomy" id="433720"/>
    <lineage>
        <taxon>Eukaryota</taxon>
        <taxon>Metazoa</taxon>
        <taxon>Spiralia</taxon>
        <taxon>Gnathifera</taxon>
        <taxon>Rotifera</taxon>
        <taxon>Eurotatoria</taxon>
        <taxon>Bdelloidea</taxon>
        <taxon>Adinetida</taxon>
        <taxon>Adinetidae</taxon>
        <taxon>Adineta</taxon>
    </lineage>
</organism>
<dbReference type="Proteomes" id="UP000663877">
    <property type="component" value="Unassembled WGS sequence"/>
</dbReference>
<evidence type="ECO:0000313" key="3">
    <source>
        <dbReference type="EMBL" id="CAF1577577.1"/>
    </source>
</evidence>
<evidence type="ECO:0000259" key="1">
    <source>
        <dbReference type="Pfam" id="PF00501"/>
    </source>
</evidence>
<dbReference type="AlphaFoldDB" id="A0A816GBT0"/>
<evidence type="ECO:0000259" key="2">
    <source>
        <dbReference type="Pfam" id="PF13193"/>
    </source>
</evidence>
<proteinExistence type="predicted"/>
<dbReference type="OrthoDB" id="416786at2759"/>
<evidence type="ECO:0000313" key="4">
    <source>
        <dbReference type="EMBL" id="CAF1672160.1"/>
    </source>
</evidence>
<dbReference type="InterPro" id="IPR042099">
    <property type="entry name" value="ANL_N_sf"/>
</dbReference>
<dbReference type="EMBL" id="CAJNOI010006353">
    <property type="protein sequence ID" value="CAF1577577.1"/>
    <property type="molecule type" value="Genomic_DNA"/>
</dbReference>
<evidence type="ECO:0008006" key="6">
    <source>
        <dbReference type="Google" id="ProtNLM"/>
    </source>
</evidence>
<comment type="caution">
    <text evidence="4">The sequence shown here is derived from an EMBL/GenBank/DDBJ whole genome shotgun (WGS) entry which is preliminary data.</text>
</comment>
<dbReference type="GO" id="GO:0005737">
    <property type="term" value="C:cytoplasm"/>
    <property type="evidence" value="ECO:0007669"/>
    <property type="project" value="TreeGrafter"/>
</dbReference>
<sequence length="665" mass="75482">MKYSYFPLQRNLNQHPHISKHAFLDTSLEFISYKSNNDNNALMIGDSRLVPGSFSFNDNEDEVLSVSDFSFSFHYDTSMNQLSCTINASLDLFNLETIDKISQRFHSILHQFFISVDDQMNRPIYELSLRLSNEQYLMQSMNNTQISFSSSLTCIHHEFVYQVMKHPQKLAVELDEQSLTYCELLYYVQVVSLTLLNEYHVFPSEIVCQCVERSLSMVIGIMGIEMAGGVYCPLSPRDPQHRLHALMQQTGSRLVLVHYLTTTKFDDDIVSLDIDSILNIYDMNHNCLPNVVVKSEEIAYTIFTSGSTGTPKAVQVRHQNFIDCINSLAYINSFNKDDTVVQMTRCSFDIHVQEILGTLLIGGTLIMLRPGGTIDFDYLSKVLQNKQITYLHTVPSLLHSFFIFIVQNQGINAVRHLRSLCSSGEPFSVPLIDLIVKNGITNCIVWNLYGPAEATIGSTIHCVNVTNDTQSIPMGRPFYNYRCMIVNEYLQSSATSQQGEFFAGGAGVFAGYLARDDLTARALIEIDGQLFYRTGDLVRMDNNGLLHYQGRKDHQIKLHGQRIELGEIERCLLSITSISACVVMKWNDDYLVAYVQSSHINEEQIRQYCQSHLPPHMIPSIFIILDKLPLNANGKIDRKLLPPPHFSSTHLTNSIELLLPTNDIE</sequence>
<feature type="non-terminal residue" evidence="4">
    <location>
        <position position="1"/>
    </location>
</feature>
<dbReference type="CDD" id="cd05930">
    <property type="entry name" value="A_NRPS"/>
    <property type="match status" value="1"/>
</dbReference>